<name>A0A3B6HSA5_WHEAT</name>
<evidence type="ECO:0000313" key="2">
    <source>
        <dbReference type="EnsemblPlants" id="TraesCS4A02G065200.1.cds1"/>
    </source>
</evidence>
<evidence type="ECO:0000256" key="1">
    <source>
        <dbReference type="SAM" id="MobiDB-lite"/>
    </source>
</evidence>
<dbReference type="EnsemblPlants" id="TraesCS4A02G065200.1">
    <property type="protein sequence ID" value="TraesCS4A02G065200.1.cds1"/>
    <property type="gene ID" value="TraesCS4A02G065200"/>
</dbReference>
<reference evidence="2" key="2">
    <citation type="submission" date="2018-10" db="UniProtKB">
        <authorList>
            <consortium name="EnsemblPlants"/>
        </authorList>
    </citation>
    <scope>IDENTIFICATION</scope>
</reference>
<accession>A0A3B6HSA5</accession>
<dbReference type="Gramene" id="TraesCS4A03G0129500.1">
    <property type="protein sequence ID" value="TraesCS4A03G0129500.1.CDS1"/>
    <property type="gene ID" value="TraesCS4A03G0129500"/>
</dbReference>
<keyword evidence="3" id="KW-1185">Reference proteome</keyword>
<dbReference type="Gramene" id="TraesCS4A02G065200.1">
    <property type="protein sequence ID" value="TraesCS4A02G065200.1.cds1"/>
    <property type="gene ID" value="TraesCS4A02G065200"/>
</dbReference>
<sequence>MPALLPSPRSTPPRPPAARRKTLAGVTGFQLPRQSPRLRAKKRKIPIAKLAEQLLCRRMNIVAEGEQVTEAAIAKFAQMFQGQLPDIAVAALRALFQLDCDLSSAVEEALVQHGGEGGPELDETASTGA</sequence>
<protein>
    <submittedName>
        <fullName evidence="2">Uncharacterized protein</fullName>
    </submittedName>
</protein>
<organism evidence="2">
    <name type="scientific">Triticum aestivum</name>
    <name type="common">Wheat</name>
    <dbReference type="NCBI Taxonomy" id="4565"/>
    <lineage>
        <taxon>Eukaryota</taxon>
        <taxon>Viridiplantae</taxon>
        <taxon>Streptophyta</taxon>
        <taxon>Embryophyta</taxon>
        <taxon>Tracheophyta</taxon>
        <taxon>Spermatophyta</taxon>
        <taxon>Magnoliopsida</taxon>
        <taxon>Liliopsida</taxon>
        <taxon>Poales</taxon>
        <taxon>Poaceae</taxon>
        <taxon>BOP clade</taxon>
        <taxon>Pooideae</taxon>
        <taxon>Triticodae</taxon>
        <taxon>Triticeae</taxon>
        <taxon>Triticinae</taxon>
        <taxon>Triticum</taxon>
    </lineage>
</organism>
<feature type="region of interest" description="Disordered" evidence="1">
    <location>
        <begin position="1"/>
        <end position="30"/>
    </location>
</feature>
<dbReference type="AlphaFoldDB" id="A0A3B6HSA5"/>
<evidence type="ECO:0000313" key="3">
    <source>
        <dbReference type="Proteomes" id="UP000019116"/>
    </source>
</evidence>
<reference evidence="2" key="1">
    <citation type="submission" date="2018-08" db="EMBL/GenBank/DDBJ databases">
        <authorList>
            <person name="Rossello M."/>
        </authorList>
    </citation>
    <scope>NUCLEOTIDE SEQUENCE [LARGE SCALE GENOMIC DNA]</scope>
    <source>
        <strain evidence="2">cv. Chinese Spring</strain>
    </source>
</reference>
<dbReference type="Proteomes" id="UP000019116">
    <property type="component" value="Chromosome 4A"/>
</dbReference>
<dbReference type="OrthoDB" id="10500637at2759"/>
<proteinExistence type="predicted"/>